<comment type="caution">
    <text evidence="3">The sequence shown here is derived from an EMBL/GenBank/DDBJ whole genome shotgun (WGS) entry which is preliminary data.</text>
</comment>
<dbReference type="PANTHER" id="PTHR46168">
    <property type="entry name" value="ARMADILLO REPEAT ONLY 4"/>
    <property type="match status" value="1"/>
</dbReference>
<dbReference type="OMA" id="CTENFLH"/>
<dbReference type="InterPro" id="IPR011989">
    <property type="entry name" value="ARM-like"/>
</dbReference>
<feature type="region of interest" description="Disordered" evidence="1">
    <location>
        <begin position="354"/>
        <end position="375"/>
    </location>
</feature>
<dbReference type="InterPro" id="IPR036537">
    <property type="entry name" value="Adaptor_Cbl_N_dom_sf"/>
</dbReference>
<sequence>MEKIEDTLTVPIQLTDELRKLASQAGTYRQECGELMTKAESLGKLVRLIARGSNGDSLCMRPMRRIIPELEKSLNKALILVRKCRSTSVVQRVMTILSASDFKRVNHLLDNAIADITWLLNISGAGNGKFELTGLPPIASSEPMMSLFWENIAILERGTEEQKEDAASSLGLLARDNDRLRRTIVEEGAVIPLVKVLGEGTPKAKEAAALALRCMAKDADIVKQMIADGIAPAFVKVLINAPMRLQIEVTRTLCEVVDIDPSQQDTFMEHQAIRPLVGLLGESLEEPEKMQEAFAIDKIVTTMAANKIAHDEISDCIRTATSGGTNRHPQMVPKPGSAGKPNVAYRAGLVQGRPVADHGRGLSQRELSRREREGESAEVKAELKAEVARALCLLVKGNSQTSRSVTETKALLCFATLMDKWKGAVRFNSMLAVAEIAAVAEADVELRRAAFKTTSPAARAVVEQLLRLAEASDEPSLQIPSIHAIGCLSRTFPARETRVVKPLVRQLESPTDGVAAAAVVALEKFACTENFLHKEHSQAIVEAGGAPHIVQIIYFGENRAKVAAAALMCYLALHVGESEALALAEPLPALKGFSKSLSVMQYPYLEKLLPQAMARLQIFQDKGTGSHTDISLDF</sequence>
<feature type="region of interest" description="Disordered" evidence="1">
    <location>
        <begin position="320"/>
        <end position="339"/>
    </location>
</feature>
<dbReference type="PANTHER" id="PTHR46168:SF1">
    <property type="entry name" value="ARMADILLO REPEAT ONLY 4"/>
    <property type="match status" value="1"/>
</dbReference>
<dbReference type="OrthoDB" id="7537227at2759"/>
<dbReference type="InterPro" id="IPR016024">
    <property type="entry name" value="ARM-type_fold"/>
</dbReference>
<name>A0A8T2T777_CERRI</name>
<dbReference type="Gene3D" id="1.20.930.20">
    <property type="entry name" value="Adaptor protein Cbl, N-terminal domain"/>
    <property type="match status" value="1"/>
</dbReference>
<dbReference type="SMART" id="SM00185">
    <property type="entry name" value="ARM"/>
    <property type="match status" value="4"/>
</dbReference>
<evidence type="ECO:0000313" key="4">
    <source>
        <dbReference type="Proteomes" id="UP000825935"/>
    </source>
</evidence>
<evidence type="ECO:0000313" key="3">
    <source>
        <dbReference type="EMBL" id="KAH7405030.1"/>
    </source>
</evidence>
<feature type="domain" description="DUF7792" evidence="2">
    <location>
        <begin position="5"/>
        <end position="123"/>
    </location>
</feature>
<dbReference type="Pfam" id="PF25055">
    <property type="entry name" value="DUF7792"/>
    <property type="match status" value="1"/>
</dbReference>
<organism evidence="3 4">
    <name type="scientific">Ceratopteris richardii</name>
    <name type="common">Triangle waterfern</name>
    <dbReference type="NCBI Taxonomy" id="49495"/>
    <lineage>
        <taxon>Eukaryota</taxon>
        <taxon>Viridiplantae</taxon>
        <taxon>Streptophyta</taxon>
        <taxon>Embryophyta</taxon>
        <taxon>Tracheophyta</taxon>
        <taxon>Polypodiopsida</taxon>
        <taxon>Polypodiidae</taxon>
        <taxon>Polypodiales</taxon>
        <taxon>Pteridineae</taxon>
        <taxon>Pteridaceae</taxon>
        <taxon>Parkerioideae</taxon>
        <taxon>Ceratopteris</taxon>
    </lineage>
</organism>
<reference evidence="3" key="1">
    <citation type="submission" date="2021-08" db="EMBL/GenBank/DDBJ databases">
        <title>WGS assembly of Ceratopteris richardii.</title>
        <authorList>
            <person name="Marchant D.B."/>
            <person name="Chen G."/>
            <person name="Jenkins J."/>
            <person name="Shu S."/>
            <person name="Leebens-Mack J."/>
            <person name="Grimwood J."/>
            <person name="Schmutz J."/>
            <person name="Soltis P."/>
            <person name="Soltis D."/>
            <person name="Chen Z.-H."/>
        </authorList>
    </citation>
    <scope>NUCLEOTIDE SEQUENCE</scope>
    <source>
        <strain evidence="3">Whitten #5841</strain>
        <tissue evidence="3">Leaf</tissue>
    </source>
</reference>
<gene>
    <name evidence="3" type="ORF">KP509_15G054100</name>
</gene>
<dbReference type="Gene3D" id="1.25.10.10">
    <property type="entry name" value="Leucine-rich Repeat Variant"/>
    <property type="match status" value="2"/>
</dbReference>
<dbReference type="AlphaFoldDB" id="A0A8T2T777"/>
<dbReference type="InterPro" id="IPR056694">
    <property type="entry name" value="DUF7792"/>
</dbReference>
<dbReference type="EMBL" id="CM035420">
    <property type="protein sequence ID" value="KAH7405030.1"/>
    <property type="molecule type" value="Genomic_DNA"/>
</dbReference>
<dbReference type="GO" id="GO:0007166">
    <property type="term" value="P:cell surface receptor signaling pathway"/>
    <property type="evidence" value="ECO:0007669"/>
    <property type="project" value="InterPro"/>
</dbReference>
<dbReference type="InterPro" id="IPR000225">
    <property type="entry name" value="Armadillo"/>
</dbReference>
<evidence type="ECO:0000259" key="2">
    <source>
        <dbReference type="Pfam" id="PF25055"/>
    </source>
</evidence>
<dbReference type="SUPFAM" id="SSF48371">
    <property type="entry name" value="ARM repeat"/>
    <property type="match status" value="1"/>
</dbReference>
<proteinExistence type="predicted"/>
<accession>A0A8T2T777</accession>
<evidence type="ECO:0000256" key="1">
    <source>
        <dbReference type="SAM" id="MobiDB-lite"/>
    </source>
</evidence>
<protein>
    <recommendedName>
        <fullName evidence="2">DUF7792 domain-containing protein</fullName>
    </recommendedName>
</protein>
<keyword evidence="4" id="KW-1185">Reference proteome</keyword>
<feature type="compositionally biased region" description="Basic and acidic residues" evidence="1">
    <location>
        <begin position="366"/>
        <end position="375"/>
    </location>
</feature>
<dbReference type="Proteomes" id="UP000825935">
    <property type="component" value="Chromosome 15"/>
</dbReference>